<gene>
    <name evidence="2" type="ORF">ACFFQA_34590</name>
</gene>
<dbReference type="EMBL" id="JBHLZU010000033">
    <property type="protein sequence ID" value="MFB9909095.1"/>
    <property type="molecule type" value="Genomic_DNA"/>
</dbReference>
<accession>A0ABV6A7G1</accession>
<keyword evidence="3" id="KW-1185">Reference proteome</keyword>
<evidence type="ECO:0000313" key="2">
    <source>
        <dbReference type="EMBL" id="MFB9909095.1"/>
    </source>
</evidence>
<comment type="caution">
    <text evidence="2">The sequence shown here is derived from an EMBL/GenBank/DDBJ whole genome shotgun (WGS) entry which is preliminary data.</text>
</comment>
<name>A0ABV6A7G1_9PSEU</name>
<feature type="region of interest" description="Disordered" evidence="1">
    <location>
        <begin position="91"/>
        <end position="117"/>
    </location>
</feature>
<evidence type="ECO:0000256" key="1">
    <source>
        <dbReference type="SAM" id="MobiDB-lite"/>
    </source>
</evidence>
<dbReference type="Proteomes" id="UP001589693">
    <property type="component" value="Unassembled WGS sequence"/>
</dbReference>
<dbReference type="RefSeq" id="WP_377861503.1">
    <property type="nucleotide sequence ID" value="NZ_JBHLZU010000033.1"/>
</dbReference>
<protein>
    <recommendedName>
        <fullName evidence="4">Centromere-binding protein ParB C-terminal domain-containing protein</fullName>
    </recommendedName>
</protein>
<organism evidence="2 3">
    <name type="scientific">Allokutzneria oryzae</name>
    <dbReference type="NCBI Taxonomy" id="1378989"/>
    <lineage>
        <taxon>Bacteria</taxon>
        <taxon>Bacillati</taxon>
        <taxon>Actinomycetota</taxon>
        <taxon>Actinomycetes</taxon>
        <taxon>Pseudonocardiales</taxon>
        <taxon>Pseudonocardiaceae</taxon>
        <taxon>Allokutzneria</taxon>
    </lineage>
</organism>
<sequence>MTQSTEPSAGIDDHGAAGLGDDQVTATVQPGPRRVQRTVNFERTVLERARAAATYLAAYAPQAGVRSLADIVNPAVEERVAELEAEFNDGKPFRPVYRMPAGRPARNVPRPDEQEHD</sequence>
<evidence type="ECO:0008006" key="4">
    <source>
        <dbReference type="Google" id="ProtNLM"/>
    </source>
</evidence>
<reference evidence="2 3" key="1">
    <citation type="submission" date="2024-09" db="EMBL/GenBank/DDBJ databases">
        <authorList>
            <person name="Sun Q."/>
            <person name="Mori K."/>
        </authorList>
    </citation>
    <scope>NUCLEOTIDE SEQUENCE [LARGE SCALE GENOMIC DNA]</scope>
    <source>
        <strain evidence="2 3">TBRC 7907</strain>
    </source>
</reference>
<proteinExistence type="predicted"/>
<dbReference type="Gene3D" id="6.10.180.30">
    <property type="match status" value="1"/>
</dbReference>
<feature type="region of interest" description="Disordered" evidence="1">
    <location>
        <begin position="1"/>
        <end position="35"/>
    </location>
</feature>
<evidence type="ECO:0000313" key="3">
    <source>
        <dbReference type="Proteomes" id="UP001589693"/>
    </source>
</evidence>